<dbReference type="STRING" id="1221996.QY95_01772"/>
<protein>
    <submittedName>
        <fullName evidence="1">Uncharacterized protein</fullName>
    </submittedName>
</protein>
<dbReference type="AlphaFoldDB" id="A0A0F5I564"/>
<comment type="caution">
    <text evidence="1">The sequence shown here is derived from an EMBL/GenBank/DDBJ whole genome shotgun (WGS) entry which is preliminary data.</text>
</comment>
<dbReference type="Proteomes" id="UP000031563">
    <property type="component" value="Unassembled WGS sequence"/>
</dbReference>
<evidence type="ECO:0000313" key="2">
    <source>
        <dbReference type="Proteomes" id="UP000031563"/>
    </source>
</evidence>
<sequence length="58" mass="6634">MNKKYGTNLPPIPENRQMVVHNDLHEYPPSEAVNEHAELEVANELIGRKEIGQQNNNL</sequence>
<dbReference type="RefSeq" id="WP_175286629.1">
    <property type="nucleotide sequence ID" value="NZ_JWIQ02000056.1"/>
</dbReference>
<dbReference type="EMBL" id="JWIR02000031">
    <property type="protein sequence ID" value="KKB40277.1"/>
    <property type="molecule type" value="Genomic_DNA"/>
</dbReference>
<accession>A0A0F5I564</accession>
<organism evidence="1 2">
    <name type="scientific">Bacillus thermotolerans</name>
    <name type="common">Quasibacillus thermotolerans</name>
    <dbReference type="NCBI Taxonomy" id="1221996"/>
    <lineage>
        <taxon>Bacteria</taxon>
        <taxon>Bacillati</taxon>
        <taxon>Bacillota</taxon>
        <taxon>Bacilli</taxon>
        <taxon>Bacillales</taxon>
        <taxon>Bacillaceae</taxon>
        <taxon>Bacillus</taxon>
    </lineage>
</organism>
<keyword evidence="2" id="KW-1185">Reference proteome</keyword>
<name>A0A0F5I564_BACTR</name>
<evidence type="ECO:0000313" key="1">
    <source>
        <dbReference type="EMBL" id="KKB40277.1"/>
    </source>
</evidence>
<proteinExistence type="predicted"/>
<gene>
    <name evidence="1" type="ORF">QY95_01772</name>
</gene>
<reference evidence="1" key="1">
    <citation type="submission" date="2015-02" db="EMBL/GenBank/DDBJ databases">
        <title>Genome Assembly of Bacillaceae bacterium MTCC 8252.</title>
        <authorList>
            <person name="Verma A."/>
            <person name="Khatri I."/>
            <person name="Mual P."/>
            <person name="Subramanian S."/>
            <person name="Krishnamurthi S."/>
        </authorList>
    </citation>
    <scope>NUCLEOTIDE SEQUENCE [LARGE SCALE GENOMIC DNA]</scope>
    <source>
        <strain evidence="1">MTCC 8252</strain>
    </source>
</reference>